<evidence type="ECO:0000313" key="6">
    <source>
        <dbReference type="Proteomes" id="UP001596512"/>
    </source>
</evidence>
<dbReference type="Proteomes" id="UP001596512">
    <property type="component" value="Unassembled WGS sequence"/>
</dbReference>
<sequence>MISQWSGGFQAEARVTAGATAISGWTVTWTFTNGERINSSWNATLTTSGSTLTARNAAYNGAVAAGASTTFGFVASGTAGTPTLTCTAS</sequence>
<evidence type="ECO:0000313" key="5">
    <source>
        <dbReference type="EMBL" id="MFC7614299.1"/>
    </source>
</evidence>
<evidence type="ECO:0000256" key="3">
    <source>
        <dbReference type="ARBA" id="ARBA00023326"/>
    </source>
</evidence>
<protein>
    <submittedName>
        <fullName evidence="5">Cellulose binding domain-containing protein</fullName>
    </submittedName>
</protein>
<keyword evidence="1" id="KW-0378">Hydrolase</keyword>
<feature type="domain" description="CBM2" evidence="4">
    <location>
        <begin position="1"/>
        <end position="89"/>
    </location>
</feature>
<gene>
    <name evidence="5" type="ORF">ACFQV2_12925</name>
</gene>
<dbReference type="Pfam" id="PF00553">
    <property type="entry name" value="CBM_2"/>
    <property type="match status" value="1"/>
</dbReference>
<keyword evidence="2" id="KW-0326">Glycosidase</keyword>
<dbReference type="PROSITE" id="PS51173">
    <property type="entry name" value="CBM2"/>
    <property type="match status" value="1"/>
</dbReference>
<dbReference type="PROSITE" id="PS00561">
    <property type="entry name" value="CBM2_A"/>
    <property type="match status" value="1"/>
</dbReference>
<dbReference type="InterPro" id="IPR008965">
    <property type="entry name" value="CBM2/CBM3_carb-bd_dom_sf"/>
</dbReference>
<proteinExistence type="predicted"/>
<keyword evidence="3" id="KW-0119">Carbohydrate metabolism</keyword>
<evidence type="ECO:0000256" key="2">
    <source>
        <dbReference type="ARBA" id="ARBA00023295"/>
    </source>
</evidence>
<accession>A0ABW2TLR0</accession>
<dbReference type="InterPro" id="IPR012291">
    <property type="entry name" value="CBM2_carb-bd_dom_sf"/>
</dbReference>
<evidence type="ECO:0000256" key="1">
    <source>
        <dbReference type="ARBA" id="ARBA00022801"/>
    </source>
</evidence>
<organism evidence="5 6">
    <name type="scientific">Actinokineospora soli</name>
    <dbReference type="NCBI Taxonomy" id="1048753"/>
    <lineage>
        <taxon>Bacteria</taxon>
        <taxon>Bacillati</taxon>
        <taxon>Actinomycetota</taxon>
        <taxon>Actinomycetes</taxon>
        <taxon>Pseudonocardiales</taxon>
        <taxon>Pseudonocardiaceae</taxon>
        <taxon>Actinokineospora</taxon>
    </lineage>
</organism>
<name>A0ABW2TLR0_9PSEU</name>
<keyword evidence="6" id="KW-1185">Reference proteome</keyword>
<evidence type="ECO:0000259" key="4">
    <source>
        <dbReference type="PROSITE" id="PS51173"/>
    </source>
</evidence>
<dbReference type="EMBL" id="JBHTEY010000004">
    <property type="protein sequence ID" value="MFC7614299.1"/>
    <property type="molecule type" value="Genomic_DNA"/>
</dbReference>
<keyword evidence="3" id="KW-0624">Polysaccharide degradation</keyword>
<dbReference type="InterPro" id="IPR018366">
    <property type="entry name" value="CBM2_CS"/>
</dbReference>
<dbReference type="SMART" id="SM00637">
    <property type="entry name" value="CBD_II"/>
    <property type="match status" value="1"/>
</dbReference>
<reference evidence="6" key="1">
    <citation type="journal article" date="2019" name="Int. J. Syst. Evol. Microbiol.">
        <title>The Global Catalogue of Microorganisms (GCM) 10K type strain sequencing project: providing services to taxonomists for standard genome sequencing and annotation.</title>
        <authorList>
            <consortium name="The Broad Institute Genomics Platform"/>
            <consortium name="The Broad Institute Genome Sequencing Center for Infectious Disease"/>
            <person name="Wu L."/>
            <person name="Ma J."/>
        </authorList>
    </citation>
    <scope>NUCLEOTIDE SEQUENCE [LARGE SCALE GENOMIC DNA]</scope>
    <source>
        <strain evidence="6">JCM 17695</strain>
    </source>
</reference>
<dbReference type="Gene3D" id="2.60.40.290">
    <property type="match status" value="1"/>
</dbReference>
<dbReference type="SUPFAM" id="SSF49384">
    <property type="entry name" value="Carbohydrate-binding domain"/>
    <property type="match status" value="1"/>
</dbReference>
<dbReference type="InterPro" id="IPR001919">
    <property type="entry name" value="CBD2"/>
</dbReference>
<comment type="caution">
    <text evidence="5">The sequence shown here is derived from an EMBL/GenBank/DDBJ whole genome shotgun (WGS) entry which is preliminary data.</text>
</comment>